<dbReference type="CDD" id="cd22162">
    <property type="entry name" value="F-box_AtSKIP3-like"/>
    <property type="match status" value="1"/>
</dbReference>
<dbReference type="EMBL" id="GHES01038709">
    <property type="protein sequence ID" value="MPA69268.1"/>
    <property type="molecule type" value="Transcribed_RNA"/>
</dbReference>
<dbReference type="SUPFAM" id="SSF81383">
    <property type="entry name" value="F-box domain"/>
    <property type="match status" value="1"/>
</dbReference>
<evidence type="ECO:0000313" key="1">
    <source>
        <dbReference type="EMBL" id="MPA69268.1"/>
    </source>
</evidence>
<keyword evidence="1" id="KW-0808">Transferase</keyword>
<keyword evidence="1" id="KW-0328">Glycosyltransferase</keyword>
<sequence length="274" mass="30900">MRSDEHGESSFAGFHVLPEGCTAKVLSLTTPGDVCRLSLVDKTFLSAAKSDAVWERFLPSDYENIIARSVTPSPTVFSFKRDLYIHLCDHPLLIDGGSKSFSLEKFSGKKCYMLAARNLKIVWADTPQYWTWTSLPESRFAEVAELHVVWWLEICGKIDTCILSPNTTYEAYLVFKLAREAYGFHHPPSEVSVGIVGDKSETQYVYLDRSTRRESGVQYPKERGDGWLEIKLGEFVNHRGEDGELEMTLMEVKGGVGKEGLIVEGIEIRPKRPN</sequence>
<dbReference type="Pfam" id="PF14299">
    <property type="entry name" value="PP2"/>
    <property type="match status" value="1"/>
</dbReference>
<proteinExistence type="predicted"/>
<dbReference type="AlphaFoldDB" id="A0A5B7BLX5"/>
<reference evidence="1" key="1">
    <citation type="submission" date="2019-08" db="EMBL/GenBank/DDBJ databases">
        <title>Reference gene set and small RNA set construction with multiple tissues from Davidia involucrata Baill.</title>
        <authorList>
            <person name="Yang H."/>
            <person name="Zhou C."/>
            <person name="Li G."/>
            <person name="Wang J."/>
            <person name="Gao P."/>
            <person name="Wang M."/>
            <person name="Wang R."/>
            <person name="Zhao Y."/>
        </authorList>
    </citation>
    <scope>NUCLEOTIDE SEQUENCE</scope>
    <source>
        <tissue evidence="1">Mixed with DoveR01_LX</tissue>
    </source>
</reference>
<dbReference type="InterPro" id="IPR036047">
    <property type="entry name" value="F-box-like_dom_sf"/>
</dbReference>
<dbReference type="PANTHER" id="PTHR32278">
    <property type="entry name" value="F-BOX DOMAIN-CONTAINING PROTEIN"/>
    <property type="match status" value="1"/>
</dbReference>
<dbReference type="GO" id="GO:0016762">
    <property type="term" value="F:xyloglucan:xyloglucosyl transferase activity"/>
    <property type="evidence" value="ECO:0007669"/>
    <property type="project" value="UniProtKB-EC"/>
</dbReference>
<gene>
    <name evidence="1" type="ORF">Din_038709</name>
</gene>
<organism evidence="1">
    <name type="scientific">Davidia involucrata</name>
    <name type="common">Dove tree</name>
    <dbReference type="NCBI Taxonomy" id="16924"/>
    <lineage>
        <taxon>Eukaryota</taxon>
        <taxon>Viridiplantae</taxon>
        <taxon>Streptophyta</taxon>
        <taxon>Embryophyta</taxon>
        <taxon>Tracheophyta</taxon>
        <taxon>Spermatophyta</taxon>
        <taxon>Magnoliopsida</taxon>
        <taxon>eudicotyledons</taxon>
        <taxon>Gunneridae</taxon>
        <taxon>Pentapetalae</taxon>
        <taxon>asterids</taxon>
        <taxon>Cornales</taxon>
        <taxon>Nyssaceae</taxon>
        <taxon>Davidia</taxon>
    </lineage>
</organism>
<protein>
    <submittedName>
        <fullName evidence="1">Putative F-box protein PP2-B10-like</fullName>
        <ecNumber evidence="1">2.4.1.207</ecNumber>
    </submittedName>
</protein>
<dbReference type="InterPro" id="IPR025886">
    <property type="entry name" value="PP2-like"/>
</dbReference>
<name>A0A5B7BLX5_DAVIN</name>
<dbReference type="PANTHER" id="PTHR32278:SF135">
    <property type="entry name" value="F-BOX PROTEIN PP2-B12"/>
    <property type="match status" value="1"/>
</dbReference>
<dbReference type="EC" id="2.4.1.207" evidence="1"/>
<accession>A0A5B7BLX5</accession>